<dbReference type="InParanoid" id="A0A067Q0Q5"/>
<dbReference type="HOGENOM" id="CLU_006344_7_1_1"/>
<keyword evidence="3" id="KW-1185">Reference proteome</keyword>
<accession>A0A067Q0Q5</accession>
<feature type="domain" description="C2H2-type" evidence="1">
    <location>
        <begin position="5"/>
        <end position="26"/>
    </location>
</feature>
<gene>
    <name evidence="2" type="ORF">JAAARDRAFT_191906</name>
</gene>
<organism evidence="2 3">
    <name type="scientific">Jaapia argillacea MUCL 33604</name>
    <dbReference type="NCBI Taxonomy" id="933084"/>
    <lineage>
        <taxon>Eukaryota</taxon>
        <taxon>Fungi</taxon>
        <taxon>Dikarya</taxon>
        <taxon>Basidiomycota</taxon>
        <taxon>Agaricomycotina</taxon>
        <taxon>Agaricomycetes</taxon>
        <taxon>Agaricomycetidae</taxon>
        <taxon>Jaapiales</taxon>
        <taxon>Jaapiaceae</taxon>
        <taxon>Jaapia</taxon>
    </lineage>
</organism>
<evidence type="ECO:0000259" key="1">
    <source>
        <dbReference type="PROSITE" id="PS00028"/>
    </source>
</evidence>
<name>A0A067Q0Q5_9AGAM</name>
<protein>
    <recommendedName>
        <fullName evidence="1">C2H2-type domain-containing protein</fullName>
    </recommendedName>
</protein>
<dbReference type="PROSITE" id="PS00028">
    <property type="entry name" value="ZINC_FINGER_C2H2_1"/>
    <property type="match status" value="1"/>
</dbReference>
<proteinExistence type="predicted"/>
<evidence type="ECO:0000313" key="2">
    <source>
        <dbReference type="EMBL" id="KDQ60534.1"/>
    </source>
</evidence>
<dbReference type="OrthoDB" id="3199698at2759"/>
<dbReference type="InterPro" id="IPR041078">
    <property type="entry name" value="Plavaka"/>
</dbReference>
<sequence>MSYPCPKCPWILKSSGGQTQHINAVHCESADNIDNIEPEEHFTYQYHPNLTGLHCDHNGNFIPSDMPPPPFDAHTQSAENAWHPFDDRIEFDFANYHFTTAQSSAREINQALDIWAATMKKYHGTVPWKNATHLYATIDQIQHGSAPWKVYSIHYQGPLPAGTPPKWMTKKHELCTRDSWLVLHNQLAMWGTQSTY</sequence>
<dbReference type="InterPro" id="IPR013087">
    <property type="entry name" value="Znf_C2H2_type"/>
</dbReference>
<dbReference type="Pfam" id="PF18759">
    <property type="entry name" value="Plavaka"/>
    <property type="match status" value="1"/>
</dbReference>
<reference evidence="3" key="1">
    <citation type="journal article" date="2014" name="Proc. Natl. Acad. Sci. U.S.A.">
        <title>Extensive sampling of basidiomycete genomes demonstrates inadequacy of the white-rot/brown-rot paradigm for wood decay fungi.</title>
        <authorList>
            <person name="Riley R."/>
            <person name="Salamov A.A."/>
            <person name="Brown D.W."/>
            <person name="Nagy L.G."/>
            <person name="Floudas D."/>
            <person name="Held B.W."/>
            <person name="Levasseur A."/>
            <person name="Lombard V."/>
            <person name="Morin E."/>
            <person name="Otillar R."/>
            <person name="Lindquist E.A."/>
            <person name="Sun H."/>
            <person name="LaButti K.M."/>
            <person name="Schmutz J."/>
            <person name="Jabbour D."/>
            <person name="Luo H."/>
            <person name="Baker S.E."/>
            <person name="Pisabarro A.G."/>
            <person name="Walton J.D."/>
            <person name="Blanchette R.A."/>
            <person name="Henrissat B."/>
            <person name="Martin F."/>
            <person name="Cullen D."/>
            <person name="Hibbett D.S."/>
            <person name="Grigoriev I.V."/>
        </authorList>
    </citation>
    <scope>NUCLEOTIDE SEQUENCE [LARGE SCALE GENOMIC DNA]</scope>
    <source>
        <strain evidence="3">MUCL 33604</strain>
    </source>
</reference>
<dbReference type="Proteomes" id="UP000027265">
    <property type="component" value="Unassembled WGS sequence"/>
</dbReference>
<evidence type="ECO:0000313" key="3">
    <source>
        <dbReference type="Proteomes" id="UP000027265"/>
    </source>
</evidence>
<dbReference type="AlphaFoldDB" id="A0A067Q0Q5"/>
<dbReference type="EMBL" id="KL197714">
    <property type="protein sequence ID" value="KDQ60534.1"/>
    <property type="molecule type" value="Genomic_DNA"/>
</dbReference>